<dbReference type="Proteomes" id="UP000199051">
    <property type="component" value="Unassembled WGS sequence"/>
</dbReference>
<sequence>MVVAGRLGAMTNTGRQFVVTTEVTVTVFDEEALLGAQVDPASALRAAVDPGAVVAGVAGVRAGRVALRVRPAWPGPA</sequence>
<reference evidence="2" key="1">
    <citation type="submission" date="2016-10" db="EMBL/GenBank/DDBJ databases">
        <authorList>
            <person name="Varghese N."/>
            <person name="Submissions S."/>
        </authorList>
    </citation>
    <scope>NUCLEOTIDE SEQUENCE [LARGE SCALE GENOMIC DNA]</scope>
    <source>
        <strain evidence="2">DSM 44260</strain>
    </source>
</reference>
<dbReference type="AlphaFoldDB" id="A0A1H9WN07"/>
<dbReference type="STRING" id="155974.SAMN04487818_1116"/>
<protein>
    <submittedName>
        <fullName evidence="1">Uncharacterized protein</fullName>
    </submittedName>
</protein>
<proteinExistence type="predicted"/>
<keyword evidence="2" id="KW-1185">Reference proteome</keyword>
<evidence type="ECO:0000313" key="2">
    <source>
        <dbReference type="Proteomes" id="UP000199051"/>
    </source>
</evidence>
<accession>A0A1H9WN07</accession>
<name>A0A1H9WN07_9PSEU</name>
<dbReference type="EMBL" id="FOGI01000011">
    <property type="protein sequence ID" value="SES35278.1"/>
    <property type="molecule type" value="Genomic_DNA"/>
</dbReference>
<organism evidence="1 2">
    <name type="scientific">Actinokineospora terrae</name>
    <dbReference type="NCBI Taxonomy" id="155974"/>
    <lineage>
        <taxon>Bacteria</taxon>
        <taxon>Bacillati</taxon>
        <taxon>Actinomycetota</taxon>
        <taxon>Actinomycetes</taxon>
        <taxon>Pseudonocardiales</taxon>
        <taxon>Pseudonocardiaceae</taxon>
        <taxon>Actinokineospora</taxon>
    </lineage>
</organism>
<gene>
    <name evidence="1" type="ORF">SAMN04487818_1116</name>
</gene>
<evidence type="ECO:0000313" key="1">
    <source>
        <dbReference type="EMBL" id="SES35278.1"/>
    </source>
</evidence>